<dbReference type="InterPro" id="IPR012334">
    <property type="entry name" value="Pectin_lyas_fold"/>
</dbReference>
<dbReference type="EMBL" id="CP025570">
    <property type="protein sequence ID" value="AZZ38622.1"/>
    <property type="molecule type" value="Genomic_DNA"/>
</dbReference>
<gene>
    <name evidence="3" type="ORF">C0Z10_01390</name>
</gene>
<feature type="compositionally biased region" description="Low complexity" evidence="1">
    <location>
        <begin position="312"/>
        <end position="330"/>
    </location>
</feature>
<sequence>MGVRGAAAGGRRILRHAGAPLGQPRGATGELPLTDDGPVDHEPVPDVARVRLALEAGGFVDLSRVPALRLTEPLRITRPTVIIGGDLTAPEGAAALEVTSSQVQIVGARIRGSATRGSTRDPGQILVHAHGCRESSVVGCTVDHVLYAGVMCLPCCQVLVADNEISDIPLTPGTVDGYGIAFSDAGNTEAARSRNCRAVRNTIRIVDREGIDTHGGLAIRITDNVIVGCARGIAVVSGNQTRRMSPQQCLVARNRIGAAGARTAPLEAVAFRGIEGTRPPGPSGTTWSTAIAGRTRSGRPPGHGPGAPSRVSAAWGSAGAEGRSSSADGP</sequence>
<accession>A0A3Q9UJI0</accession>
<feature type="region of interest" description="Disordered" evidence="1">
    <location>
        <begin position="274"/>
        <end position="330"/>
    </location>
</feature>
<feature type="region of interest" description="Disordered" evidence="1">
    <location>
        <begin position="1"/>
        <end position="41"/>
    </location>
</feature>
<dbReference type="InterPro" id="IPR011050">
    <property type="entry name" value="Pectin_lyase_fold/virulence"/>
</dbReference>
<dbReference type="AlphaFoldDB" id="A0A3Q9UJI0"/>
<proteinExistence type="predicted"/>
<organism evidence="3 4">
    <name type="scientific">Acidipropionibacterium jensenii</name>
    <dbReference type="NCBI Taxonomy" id="1749"/>
    <lineage>
        <taxon>Bacteria</taxon>
        <taxon>Bacillati</taxon>
        <taxon>Actinomycetota</taxon>
        <taxon>Actinomycetes</taxon>
        <taxon>Propionibacteriales</taxon>
        <taxon>Propionibacteriaceae</taxon>
        <taxon>Acidipropionibacterium</taxon>
    </lineage>
</organism>
<name>A0A3Q9UJI0_9ACTN</name>
<feature type="domain" description="Right handed beta helix" evidence="2">
    <location>
        <begin position="127"/>
        <end position="240"/>
    </location>
</feature>
<dbReference type="SUPFAM" id="SSF51126">
    <property type="entry name" value="Pectin lyase-like"/>
    <property type="match status" value="1"/>
</dbReference>
<feature type="compositionally biased region" description="Low complexity" evidence="1">
    <location>
        <begin position="1"/>
        <end position="19"/>
    </location>
</feature>
<dbReference type="Proteomes" id="UP000285875">
    <property type="component" value="Chromosome"/>
</dbReference>
<dbReference type="KEGG" id="aji:C0Z10_01390"/>
<evidence type="ECO:0000313" key="3">
    <source>
        <dbReference type="EMBL" id="AZZ38622.1"/>
    </source>
</evidence>
<evidence type="ECO:0000259" key="2">
    <source>
        <dbReference type="Pfam" id="PF13229"/>
    </source>
</evidence>
<protein>
    <submittedName>
        <fullName evidence="3">Right-handed parallel beta-helix repeat-containing protein</fullName>
    </submittedName>
</protein>
<dbReference type="InterPro" id="IPR039448">
    <property type="entry name" value="Beta_helix"/>
</dbReference>
<evidence type="ECO:0000256" key="1">
    <source>
        <dbReference type="SAM" id="MobiDB-lite"/>
    </source>
</evidence>
<dbReference type="Pfam" id="PF13229">
    <property type="entry name" value="Beta_helix"/>
    <property type="match status" value="1"/>
</dbReference>
<reference evidence="4" key="1">
    <citation type="submission" date="2017-12" db="EMBL/GenBank/DDBJ databases">
        <title>Whole genome sequencing of Acidipropionibacterium jensenii strains JS279 and JS280.</title>
        <authorList>
            <person name="Deptula P."/>
            <person name="Laine P."/>
            <person name="Smolander O.-P."/>
            <person name="Paulin L."/>
            <person name="Auvinen P."/>
            <person name="Varmanen P."/>
        </authorList>
    </citation>
    <scope>NUCLEOTIDE SEQUENCE [LARGE SCALE GENOMIC DNA]</scope>
    <source>
        <strain evidence="4">JS280</strain>
    </source>
</reference>
<dbReference type="Gene3D" id="2.160.20.10">
    <property type="entry name" value="Single-stranded right-handed beta-helix, Pectin lyase-like"/>
    <property type="match status" value="1"/>
</dbReference>
<evidence type="ECO:0000313" key="4">
    <source>
        <dbReference type="Proteomes" id="UP000285875"/>
    </source>
</evidence>